<dbReference type="Proteomes" id="UP000554482">
    <property type="component" value="Unassembled WGS sequence"/>
</dbReference>
<accession>A0A7J6WCE5</accession>
<dbReference type="Gene3D" id="2.60.40.10">
    <property type="entry name" value="Immunoglobulins"/>
    <property type="match status" value="1"/>
</dbReference>
<keyword evidence="3" id="KW-0418">Kinase</keyword>
<dbReference type="FunFam" id="2.60.40.10:FF:000552">
    <property type="entry name" value="Related to glucoamylase"/>
    <property type="match status" value="1"/>
</dbReference>
<dbReference type="AlphaFoldDB" id="A0A7J6WCE5"/>
<sequence>MQANVANAEALTESTYQSKTIHVKFLLQKECSFGDQFLLVGDDPSIGQWNPASAIPLNWSDEHIWTVELDLPVGQSIHFKFILKNAKEELFWQPGADRVLQTWETKNTIVVLEDWENAEIQNIAEEPNKNLMGDRNTELIVRENIPEVDSKSSDNKGVTTVENISCPEEKQLVNEPMESPATENAAILKQKSNTNPNKVTITRENKTGKEQKPSAKLNEGSLVAENISGGNGIVATDQKLAGTQDKDLVGFVGDPVLVPGLSQLPKKSTKEDFSSKSESKSGFDAPSRADEADMPKPYEYQKHEKEEVNDIQYQEDTPSTIIDNESKEKQHDNELKEEDQLSIEHELLECQAALHEVVQNDFQWGHKTLLKLLTTLGFSLDQT</sequence>
<keyword evidence="3" id="KW-0808">Transferase</keyword>
<dbReference type="SMART" id="SM01065">
    <property type="entry name" value="CBM_2"/>
    <property type="match status" value="1"/>
</dbReference>
<dbReference type="Pfam" id="PF00686">
    <property type="entry name" value="CBM_20"/>
    <property type="match status" value="1"/>
</dbReference>
<reference evidence="3 4" key="1">
    <citation type="submission" date="2020-06" db="EMBL/GenBank/DDBJ databases">
        <title>Transcriptomic and genomic resources for Thalictrum thalictroides and T. hernandezii: Facilitating candidate gene discovery in an emerging model plant lineage.</title>
        <authorList>
            <person name="Arias T."/>
            <person name="Riano-Pachon D.M."/>
            <person name="Di Stilio V.S."/>
        </authorList>
    </citation>
    <scope>NUCLEOTIDE SEQUENCE [LARGE SCALE GENOMIC DNA]</scope>
    <source>
        <strain evidence="4">cv. WT478/WT964</strain>
        <tissue evidence="3">Leaves</tissue>
    </source>
</reference>
<evidence type="ECO:0000313" key="4">
    <source>
        <dbReference type="Proteomes" id="UP000554482"/>
    </source>
</evidence>
<dbReference type="GO" id="GO:0016020">
    <property type="term" value="C:membrane"/>
    <property type="evidence" value="ECO:0007669"/>
    <property type="project" value="TreeGrafter"/>
</dbReference>
<feature type="region of interest" description="Disordered" evidence="1">
    <location>
        <begin position="189"/>
        <end position="219"/>
    </location>
</feature>
<comment type="caution">
    <text evidence="3">The sequence shown here is derived from an EMBL/GenBank/DDBJ whole genome shotgun (WGS) entry which is preliminary data.</text>
</comment>
<dbReference type="GO" id="GO:2001070">
    <property type="term" value="F:starch binding"/>
    <property type="evidence" value="ECO:0007669"/>
    <property type="project" value="InterPro"/>
</dbReference>
<feature type="region of interest" description="Disordered" evidence="1">
    <location>
        <begin position="257"/>
        <end position="338"/>
    </location>
</feature>
<evidence type="ECO:0000256" key="1">
    <source>
        <dbReference type="SAM" id="MobiDB-lite"/>
    </source>
</evidence>
<proteinExistence type="predicted"/>
<feature type="compositionally biased region" description="Polar residues" evidence="1">
    <location>
        <begin position="311"/>
        <end position="323"/>
    </location>
</feature>
<dbReference type="PANTHER" id="PTHR15048">
    <property type="entry name" value="STARCH-BINDING DOMAIN-CONTAINING PROTEIN 1"/>
    <property type="match status" value="1"/>
</dbReference>
<dbReference type="EMBL" id="JABWDY010017811">
    <property type="protein sequence ID" value="KAF5195114.1"/>
    <property type="molecule type" value="Genomic_DNA"/>
</dbReference>
<evidence type="ECO:0000259" key="2">
    <source>
        <dbReference type="PROSITE" id="PS51166"/>
    </source>
</evidence>
<name>A0A7J6WCE5_THATH</name>
<dbReference type="InterPro" id="IPR013784">
    <property type="entry name" value="Carb-bd-like_fold"/>
</dbReference>
<dbReference type="CDD" id="cd05467">
    <property type="entry name" value="CBM20"/>
    <property type="match status" value="1"/>
</dbReference>
<feature type="compositionally biased region" description="Polar residues" evidence="1">
    <location>
        <begin position="190"/>
        <end position="200"/>
    </location>
</feature>
<feature type="compositionally biased region" description="Basic and acidic residues" evidence="1">
    <location>
        <begin position="268"/>
        <end position="308"/>
    </location>
</feature>
<dbReference type="OrthoDB" id="550577at2759"/>
<feature type="domain" description="CBM20" evidence="2">
    <location>
        <begin position="15"/>
        <end position="117"/>
    </location>
</feature>
<feature type="compositionally biased region" description="Basic and acidic residues" evidence="1">
    <location>
        <begin position="201"/>
        <end position="213"/>
    </location>
</feature>
<feature type="compositionally biased region" description="Basic and acidic residues" evidence="1">
    <location>
        <begin position="324"/>
        <end position="338"/>
    </location>
</feature>
<dbReference type="InterPro" id="IPR002044">
    <property type="entry name" value="CBM20"/>
</dbReference>
<dbReference type="PANTHER" id="PTHR15048:SF0">
    <property type="entry name" value="STARCH-BINDING DOMAIN-CONTAINING PROTEIN 1"/>
    <property type="match status" value="1"/>
</dbReference>
<dbReference type="SUPFAM" id="SSF49452">
    <property type="entry name" value="Starch-binding domain-like"/>
    <property type="match status" value="1"/>
</dbReference>
<evidence type="ECO:0000313" key="3">
    <source>
        <dbReference type="EMBL" id="KAF5195114.1"/>
    </source>
</evidence>
<organism evidence="3 4">
    <name type="scientific">Thalictrum thalictroides</name>
    <name type="common">Rue-anemone</name>
    <name type="synonym">Anemone thalictroides</name>
    <dbReference type="NCBI Taxonomy" id="46969"/>
    <lineage>
        <taxon>Eukaryota</taxon>
        <taxon>Viridiplantae</taxon>
        <taxon>Streptophyta</taxon>
        <taxon>Embryophyta</taxon>
        <taxon>Tracheophyta</taxon>
        <taxon>Spermatophyta</taxon>
        <taxon>Magnoliopsida</taxon>
        <taxon>Ranunculales</taxon>
        <taxon>Ranunculaceae</taxon>
        <taxon>Thalictroideae</taxon>
        <taxon>Thalictrum</taxon>
    </lineage>
</organism>
<dbReference type="PROSITE" id="PS51166">
    <property type="entry name" value="CBM20"/>
    <property type="match status" value="1"/>
</dbReference>
<keyword evidence="4" id="KW-1185">Reference proteome</keyword>
<protein>
    <submittedName>
        <fullName evidence="3">Phosphoglucan, water dikinase protein</fullName>
    </submittedName>
</protein>
<gene>
    <name evidence="3" type="ORF">FRX31_015299</name>
</gene>
<dbReference type="GO" id="GO:0016301">
    <property type="term" value="F:kinase activity"/>
    <property type="evidence" value="ECO:0007669"/>
    <property type="project" value="UniProtKB-KW"/>
</dbReference>
<dbReference type="InterPro" id="IPR013783">
    <property type="entry name" value="Ig-like_fold"/>
</dbReference>